<feature type="domain" description="UBC core" evidence="4">
    <location>
        <begin position="580"/>
        <end position="740"/>
    </location>
</feature>
<evidence type="ECO:0000256" key="2">
    <source>
        <dbReference type="ARBA" id="ARBA00022786"/>
    </source>
</evidence>
<organism evidence="5 6">
    <name type="scientific">Lentinula boryana</name>
    <dbReference type="NCBI Taxonomy" id="40481"/>
    <lineage>
        <taxon>Eukaryota</taxon>
        <taxon>Fungi</taxon>
        <taxon>Dikarya</taxon>
        <taxon>Basidiomycota</taxon>
        <taxon>Agaricomycotina</taxon>
        <taxon>Agaricomycetes</taxon>
        <taxon>Agaricomycetidae</taxon>
        <taxon>Agaricales</taxon>
        <taxon>Marasmiineae</taxon>
        <taxon>Omphalotaceae</taxon>
        <taxon>Lentinula</taxon>
    </lineage>
</organism>
<evidence type="ECO:0000259" key="4">
    <source>
        <dbReference type="PROSITE" id="PS50127"/>
    </source>
</evidence>
<sequence>MPSQKRDLSPSGKEFQNSKKRFHITTSEPIIIIDDDDDITEILTQIKQHEESEKLAKQLQDECAPGGSSSNAIVIEDDQDAVLARRLAEEWEAADAVEQKSGESSSQPTMQRKHSLRSPAEIQTPTESLSAYRPFFTTGRPCTKCGKTVASPRGYVMISGETISPSLGALLHAPCPSCKANHCRGCFQPHPCPATCKGVAKNATCTVDTCCTEVRAIAVFEALGGFDRQYIGEKALSHSRAAAIVSDNKSSDISKTVGPGGTGYGIGQRVYNSGHGGYGAGSKYGPGKLRGAAAEAGREAYREATRNKELAAHWEVLVTRAMQMIAALLPSPYSESPQVYDLLPHPSIGLLLSSSKLPDLLGDLLRNDSVTDWIARSDVYYAMLALLKRMADSELTVSVLLDSRFVTDKGPGIEPWMWDEGEIEWEKGSEGGLERAPALYEYFRKLSKQSEAFIAGASRLMEIEEDLEETIKAISLCGDIIAARDDVERAISVLGVTSTVNGDSQEDTLAEKGKATAASAKVEQAYSLACERLAFRHIPLGDVDSNLKGKGKGKATGLQYSTFNYATTVTSTQNSTRNPRDRLHLVKELAVLATSLPPGIWVRVDEVRNDVIKIMIAGPEGTPYSGGLFEFDCFMPLAYPAVPPQMHLRTTGGGKVRFNPNLYDNGKVCLSLLGTWPGSPEEQWSPYKSTLLQVLVSIQSMILIDFPYFNEPGYGQANPKSTASIHYNQNISLQTTRWAIVDWLREENRKSIWGEVIASHFSIRKEKIYKHICDWAEKNPLMRAYTAANAQYSNPIGLNQSRGLQVPRPQTSHGMDLVKEFDERMLEVQKWHWVDENFSL</sequence>
<dbReference type="Gene3D" id="3.10.110.10">
    <property type="entry name" value="Ubiquitin Conjugating Enzyme"/>
    <property type="match status" value="1"/>
</dbReference>
<evidence type="ECO:0000313" key="5">
    <source>
        <dbReference type="EMBL" id="KAJ4002189.1"/>
    </source>
</evidence>
<protein>
    <recommendedName>
        <fullName evidence="4">UBC core domain-containing protein</fullName>
    </recommendedName>
</protein>
<dbReference type="SUPFAM" id="SSF54495">
    <property type="entry name" value="UBC-like"/>
    <property type="match status" value="1"/>
</dbReference>
<dbReference type="Proteomes" id="UP001163828">
    <property type="component" value="Unassembled WGS sequence"/>
</dbReference>
<dbReference type="EMBL" id="MU790503">
    <property type="protein sequence ID" value="KAJ4002189.1"/>
    <property type="molecule type" value="Genomic_DNA"/>
</dbReference>
<keyword evidence="6" id="KW-1185">Reference proteome</keyword>
<dbReference type="CDD" id="cd23810">
    <property type="entry name" value="UBCc_BIRC6"/>
    <property type="match status" value="1"/>
</dbReference>
<evidence type="ECO:0000256" key="3">
    <source>
        <dbReference type="SAM" id="MobiDB-lite"/>
    </source>
</evidence>
<dbReference type="InterPro" id="IPR016135">
    <property type="entry name" value="UBQ-conjugating_enzyme/RWD"/>
</dbReference>
<proteinExistence type="predicted"/>
<name>A0ABQ8QUG6_9AGAR</name>
<evidence type="ECO:0000313" key="6">
    <source>
        <dbReference type="Proteomes" id="UP001163828"/>
    </source>
</evidence>
<comment type="caution">
    <text evidence="5">The sequence shown here is derived from an EMBL/GenBank/DDBJ whole genome shotgun (WGS) entry which is preliminary data.</text>
</comment>
<gene>
    <name evidence="5" type="ORF">F5050DRAFT_475318</name>
</gene>
<dbReference type="PROSITE" id="PS50127">
    <property type="entry name" value="UBC_2"/>
    <property type="match status" value="1"/>
</dbReference>
<feature type="region of interest" description="Disordered" evidence="3">
    <location>
        <begin position="1"/>
        <end position="21"/>
    </location>
</feature>
<evidence type="ECO:0000256" key="1">
    <source>
        <dbReference type="ARBA" id="ARBA00022679"/>
    </source>
</evidence>
<keyword evidence="1" id="KW-0808">Transferase</keyword>
<dbReference type="InterPro" id="IPR000608">
    <property type="entry name" value="UBC"/>
</dbReference>
<dbReference type="PANTHER" id="PTHR46116">
    <property type="entry name" value="(E3-INDEPENDENT) E2 UBIQUITIN-CONJUGATING ENZYME"/>
    <property type="match status" value="1"/>
</dbReference>
<accession>A0ABQ8QUG6</accession>
<feature type="region of interest" description="Disordered" evidence="3">
    <location>
        <begin position="94"/>
        <end position="124"/>
    </location>
</feature>
<dbReference type="SMART" id="SM00212">
    <property type="entry name" value="UBCc"/>
    <property type="match status" value="1"/>
</dbReference>
<dbReference type="Pfam" id="PF00179">
    <property type="entry name" value="UQ_con"/>
    <property type="match status" value="1"/>
</dbReference>
<keyword evidence="2" id="KW-0833">Ubl conjugation pathway</keyword>
<reference evidence="5" key="1">
    <citation type="submission" date="2022-08" db="EMBL/GenBank/DDBJ databases">
        <authorList>
            <consortium name="DOE Joint Genome Institute"/>
            <person name="Min B."/>
            <person name="Riley R."/>
            <person name="Sierra-Patev S."/>
            <person name="Naranjo-Ortiz M."/>
            <person name="Looney B."/>
            <person name="Konkel Z."/>
            <person name="Slot J.C."/>
            <person name="Sakamoto Y."/>
            <person name="Steenwyk J.L."/>
            <person name="Rokas A."/>
            <person name="Carro J."/>
            <person name="Camarero S."/>
            <person name="Ferreira P."/>
            <person name="Molpeceres G."/>
            <person name="Ruiz-Duenas F.J."/>
            <person name="Serrano A."/>
            <person name="Henrissat B."/>
            <person name="Drula E."/>
            <person name="Hughes K.W."/>
            <person name="Mata J.L."/>
            <person name="Ishikawa N.K."/>
            <person name="Vargas-Isla R."/>
            <person name="Ushijima S."/>
            <person name="Smith C.A."/>
            <person name="Ahrendt S."/>
            <person name="Andreopoulos W."/>
            <person name="He G."/>
            <person name="Labutti K."/>
            <person name="Lipzen A."/>
            <person name="Ng V."/>
            <person name="Sandor L."/>
            <person name="Barry K."/>
            <person name="Martinez A.T."/>
            <person name="Xiao Y."/>
            <person name="Gibbons J.G."/>
            <person name="Terashima K."/>
            <person name="Hibbett D.S."/>
            <person name="Grigoriev I.V."/>
        </authorList>
    </citation>
    <scope>NUCLEOTIDE SEQUENCE</scope>
    <source>
        <strain evidence="5">TFB10827</strain>
    </source>
</reference>